<evidence type="ECO:0000313" key="2">
    <source>
        <dbReference type="EMBL" id="AMW03745.1"/>
    </source>
</evidence>
<feature type="region of interest" description="Disordered" evidence="1">
    <location>
        <begin position="61"/>
        <end position="80"/>
    </location>
</feature>
<evidence type="ECO:0000313" key="3">
    <source>
        <dbReference type="Proteomes" id="UP000076404"/>
    </source>
</evidence>
<dbReference type="AlphaFoldDB" id="A0A143BGL2"/>
<sequence length="80" mass="9490">MKNVTVTLDEEVARWARVRAAELDISVSRMLGDLLQEQMRRQVTYQTEMRQFLVRERRPLNADGSAYPSRDELHDRTNLR</sequence>
<keyword evidence="3" id="KW-1185">Reference proteome</keyword>
<dbReference type="KEGG" id="gph:GEMMAAP_00570"/>
<evidence type="ECO:0000256" key="1">
    <source>
        <dbReference type="SAM" id="MobiDB-lite"/>
    </source>
</evidence>
<feature type="compositionally biased region" description="Basic and acidic residues" evidence="1">
    <location>
        <begin position="69"/>
        <end position="80"/>
    </location>
</feature>
<proteinExistence type="predicted"/>
<accession>A0A143BGL2</accession>
<protein>
    <recommendedName>
        <fullName evidence="4">CopG family transcriptional regulator</fullName>
    </recommendedName>
</protein>
<dbReference type="eggNOG" id="ENOG5033A0M">
    <property type="taxonomic scope" value="Bacteria"/>
</dbReference>
<dbReference type="Proteomes" id="UP000076404">
    <property type="component" value="Chromosome"/>
</dbReference>
<organism evidence="2 3">
    <name type="scientific">Gemmatimonas phototrophica</name>
    <dbReference type="NCBI Taxonomy" id="1379270"/>
    <lineage>
        <taxon>Bacteria</taxon>
        <taxon>Pseudomonadati</taxon>
        <taxon>Gemmatimonadota</taxon>
        <taxon>Gemmatimonadia</taxon>
        <taxon>Gemmatimonadales</taxon>
        <taxon>Gemmatimonadaceae</taxon>
        <taxon>Gemmatimonas</taxon>
    </lineage>
</organism>
<reference evidence="2 3" key="2">
    <citation type="journal article" date="2016" name="Environ. Microbiol. Rep.">
        <title>Metagenomic evidence for the presence of phototrophic Gemmatimonadetes bacteria in diverse environments.</title>
        <authorList>
            <person name="Zeng Y."/>
            <person name="Baumbach J."/>
            <person name="Barbosa E.G."/>
            <person name="Azevedo V."/>
            <person name="Zhang C."/>
            <person name="Koblizek M."/>
        </authorList>
    </citation>
    <scope>NUCLEOTIDE SEQUENCE [LARGE SCALE GENOMIC DNA]</scope>
    <source>
        <strain evidence="2 3">AP64</strain>
    </source>
</reference>
<name>A0A143BGL2_9BACT</name>
<dbReference type="EMBL" id="CP011454">
    <property type="protein sequence ID" value="AMW03745.1"/>
    <property type="molecule type" value="Genomic_DNA"/>
</dbReference>
<dbReference type="OrthoDB" id="5797229at2"/>
<evidence type="ECO:0008006" key="4">
    <source>
        <dbReference type="Google" id="ProtNLM"/>
    </source>
</evidence>
<dbReference type="RefSeq" id="WP_043580084.1">
    <property type="nucleotide sequence ID" value="NZ_CP011454.1"/>
</dbReference>
<gene>
    <name evidence="2" type="ORF">GEMMAAP_00570</name>
</gene>
<reference evidence="2 3" key="1">
    <citation type="journal article" date="2014" name="Proc. Natl. Acad. Sci. U.S.A.">
        <title>Functional type 2 photosynthetic reaction centers found in the rare bacterial phylum Gemmatimonadetes.</title>
        <authorList>
            <person name="Zeng Y."/>
            <person name="Feng F."/>
            <person name="Medova H."/>
            <person name="Dean J."/>
            <person name="Koblizek M."/>
        </authorList>
    </citation>
    <scope>NUCLEOTIDE SEQUENCE [LARGE SCALE GENOMIC DNA]</scope>
    <source>
        <strain evidence="2 3">AP64</strain>
    </source>
</reference>